<gene>
    <name evidence="7" type="ORF">ASPGLDRAFT_46804</name>
</gene>
<proteinExistence type="predicted"/>
<keyword evidence="5" id="KW-0496">Mitochondrion</keyword>
<protein>
    <submittedName>
        <fullName evidence="7">Uncharacterized protein</fullName>
    </submittedName>
</protein>
<dbReference type="VEuPathDB" id="FungiDB:ASPGLDRAFT_46804"/>
<sequence length="176" mass="19491">MQSWCMGVTGHPYDTWMSDSGVFWPSDLLPQALEGATILGYGFNTEVAGGADGPNFLNVQADMLVACLGSHRNINHCARRPLVFICHLVGDLIVKRMLIQCDSTKHPHLAHRRAISISTYGLLFLGTPHTAIDMECFDIPDTFDANSVDNINSLFCEMMASYRIYFFLGDQSPGDE</sequence>
<dbReference type="Proteomes" id="UP000184300">
    <property type="component" value="Unassembled WGS sequence"/>
</dbReference>
<name>A0A1L9VLW3_ASPGL</name>
<evidence type="ECO:0000313" key="7">
    <source>
        <dbReference type="EMBL" id="OJJ84881.1"/>
    </source>
</evidence>
<dbReference type="OrthoDB" id="5086500at2759"/>
<dbReference type="GO" id="GO:0016020">
    <property type="term" value="C:membrane"/>
    <property type="evidence" value="ECO:0007669"/>
    <property type="project" value="UniProtKB-SubCell"/>
</dbReference>
<dbReference type="GeneID" id="34462791"/>
<accession>A0A1L9VLW3</accession>
<dbReference type="AlphaFoldDB" id="A0A1L9VLW3"/>
<reference evidence="8" key="1">
    <citation type="journal article" date="2017" name="Genome Biol.">
        <title>Comparative genomics reveals high biological diversity and specific adaptations in the industrially and medically important fungal genus Aspergillus.</title>
        <authorList>
            <person name="de Vries R.P."/>
            <person name="Riley R."/>
            <person name="Wiebenga A."/>
            <person name="Aguilar-Osorio G."/>
            <person name="Amillis S."/>
            <person name="Uchima C.A."/>
            <person name="Anderluh G."/>
            <person name="Asadollahi M."/>
            <person name="Askin M."/>
            <person name="Barry K."/>
            <person name="Battaglia E."/>
            <person name="Bayram O."/>
            <person name="Benocci T."/>
            <person name="Braus-Stromeyer S.A."/>
            <person name="Caldana C."/>
            <person name="Canovas D."/>
            <person name="Cerqueira G.C."/>
            <person name="Chen F."/>
            <person name="Chen W."/>
            <person name="Choi C."/>
            <person name="Clum A."/>
            <person name="Dos Santos R.A."/>
            <person name="Damasio A.R."/>
            <person name="Diallinas G."/>
            <person name="Emri T."/>
            <person name="Fekete E."/>
            <person name="Flipphi M."/>
            <person name="Freyberg S."/>
            <person name="Gallo A."/>
            <person name="Gournas C."/>
            <person name="Habgood R."/>
            <person name="Hainaut M."/>
            <person name="Harispe M.L."/>
            <person name="Henrissat B."/>
            <person name="Hilden K.S."/>
            <person name="Hope R."/>
            <person name="Hossain A."/>
            <person name="Karabika E."/>
            <person name="Karaffa L."/>
            <person name="Karanyi Z."/>
            <person name="Krasevec N."/>
            <person name="Kuo A."/>
            <person name="Kusch H."/>
            <person name="LaButti K."/>
            <person name="Lagendijk E.L."/>
            <person name="Lapidus A."/>
            <person name="Levasseur A."/>
            <person name="Lindquist E."/>
            <person name="Lipzen A."/>
            <person name="Logrieco A.F."/>
            <person name="MacCabe A."/>
            <person name="Maekelae M.R."/>
            <person name="Malavazi I."/>
            <person name="Melin P."/>
            <person name="Meyer V."/>
            <person name="Mielnichuk N."/>
            <person name="Miskei M."/>
            <person name="Molnar A.P."/>
            <person name="Mule G."/>
            <person name="Ngan C.Y."/>
            <person name="Orejas M."/>
            <person name="Orosz E."/>
            <person name="Ouedraogo J.P."/>
            <person name="Overkamp K.M."/>
            <person name="Park H.-S."/>
            <person name="Perrone G."/>
            <person name="Piumi F."/>
            <person name="Punt P.J."/>
            <person name="Ram A.F."/>
            <person name="Ramon A."/>
            <person name="Rauscher S."/>
            <person name="Record E."/>
            <person name="Riano-Pachon D.M."/>
            <person name="Robert V."/>
            <person name="Roehrig J."/>
            <person name="Ruller R."/>
            <person name="Salamov A."/>
            <person name="Salih N.S."/>
            <person name="Samson R.A."/>
            <person name="Sandor E."/>
            <person name="Sanguinetti M."/>
            <person name="Schuetze T."/>
            <person name="Sepcic K."/>
            <person name="Shelest E."/>
            <person name="Sherlock G."/>
            <person name="Sophianopoulou V."/>
            <person name="Squina F.M."/>
            <person name="Sun H."/>
            <person name="Susca A."/>
            <person name="Todd R.B."/>
            <person name="Tsang A."/>
            <person name="Unkles S.E."/>
            <person name="van de Wiele N."/>
            <person name="van Rossen-Uffink D."/>
            <person name="Oliveira J.V."/>
            <person name="Vesth T.C."/>
            <person name="Visser J."/>
            <person name="Yu J.-H."/>
            <person name="Zhou M."/>
            <person name="Andersen M.R."/>
            <person name="Archer D.B."/>
            <person name="Baker S.E."/>
            <person name="Benoit I."/>
            <person name="Brakhage A.A."/>
            <person name="Braus G.H."/>
            <person name="Fischer R."/>
            <person name="Frisvad J.C."/>
            <person name="Goldman G.H."/>
            <person name="Houbraken J."/>
            <person name="Oakley B."/>
            <person name="Pocsi I."/>
            <person name="Scazzocchio C."/>
            <person name="Seiboth B."/>
            <person name="vanKuyk P.A."/>
            <person name="Wortman J."/>
            <person name="Dyer P.S."/>
            <person name="Grigoriev I.V."/>
        </authorList>
    </citation>
    <scope>NUCLEOTIDE SEQUENCE [LARGE SCALE GENOMIC DNA]</scope>
    <source>
        <strain evidence="8">CBS 516.65</strain>
    </source>
</reference>
<dbReference type="PANTHER" id="PTHR48182">
    <property type="entry name" value="PROTEIN SERAC1"/>
    <property type="match status" value="1"/>
</dbReference>
<keyword evidence="8" id="KW-1185">Reference proteome</keyword>
<organism evidence="7 8">
    <name type="scientific">Aspergillus glaucus CBS 516.65</name>
    <dbReference type="NCBI Taxonomy" id="1160497"/>
    <lineage>
        <taxon>Eukaryota</taxon>
        <taxon>Fungi</taxon>
        <taxon>Dikarya</taxon>
        <taxon>Ascomycota</taxon>
        <taxon>Pezizomycotina</taxon>
        <taxon>Eurotiomycetes</taxon>
        <taxon>Eurotiomycetidae</taxon>
        <taxon>Eurotiales</taxon>
        <taxon>Aspergillaceae</taxon>
        <taxon>Aspergillus</taxon>
        <taxon>Aspergillus subgen. Aspergillus</taxon>
    </lineage>
</organism>
<dbReference type="InterPro" id="IPR052374">
    <property type="entry name" value="SERAC1"/>
</dbReference>
<dbReference type="EMBL" id="KV878896">
    <property type="protein sequence ID" value="OJJ84881.1"/>
    <property type="molecule type" value="Genomic_DNA"/>
</dbReference>
<dbReference type="PANTHER" id="PTHR48182:SF2">
    <property type="entry name" value="PROTEIN SERAC1"/>
    <property type="match status" value="1"/>
</dbReference>
<dbReference type="GO" id="GO:0005783">
    <property type="term" value="C:endoplasmic reticulum"/>
    <property type="evidence" value="ECO:0007669"/>
    <property type="project" value="UniProtKB-SubCell"/>
</dbReference>
<dbReference type="RefSeq" id="XP_022401579.1">
    <property type="nucleotide sequence ID" value="XM_022546530.1"/>
</dbReference>
<dbReference type="GO" id="GO:0005739">
    <property type="term" value="C:mitochondrion"/>
    <property type="evidence" value="ECO:0007669"/>
    <property type="project" value="UniProtKB-SubCell"/>
</dbReference>
<evidence type="ECO:0000256" key="1">
    <source>
        <dbReference type="ARBA" id="ARBA00004173"/>
    </source>
</evidence>
<evidence type="ECO:0000256" key="3">
    <source>
        <dbReference type="ARBA" id="ARBA00004370"/>
    </source>
</evidence>
<evidence type="ECO:0000256" key="6">
    <source>
        <dbReference type="ARBA" id="ARBA00023136"/>
    </source>
</evidence>
<keyword evidence="6" id="KW-0472">Membrane</keyword>
<evidence type="ECO:0000256" key="4">
    <source>
        <dbReference type="ARBA" id="ARBA00022824"/>
    </source>
</evidence>
<keyword evidence="4" id="KW-0256">Endoplasmic reticulum</keyword>
<comment type="subcellular location">
    <subcellularLocation>
        <location evidence="2">Endoplasmic reticulum</location>
    </subcellularLocation>
    <subcellularLocation>
        <location evidence="3">Membrane</location>
    </subcellularLocation>
    <subcellularLocation>
        <location evidence="1">Mitochondrion</location>
    </subcellularLocation>
</comment>
<evidence type="ECO:0000256" key="5">
    <source>
        <dbReference type="ARBA" id="ARBA00023128"/>
    </source>
</evidence>
<evidence type="ECO:0000256" key="2">
    <source>
        <dbReference type="ARBA" id="ARBA00004240"/>
    </source>
</evidence>
<evidence type="ECO:0000313" key="8">
    <source>
        <dbReference type="Proteomes" id="UP000184300"/>
    </source>
</evidence>